<keyword evidence="1" id="KW-0812">Transmembrane</keyword>
<name>A0AAV2ACI9_9ARAC</name>
<keyword evidence="1" id="KW-0472">Membrane</keyword>
<protein>
    <submittedName>
        <fullName evidence="2">Uncharacterized protein</fullName>
    </submittedName>
</protein>
<keyword evidence="3" id="KW-1185">Reference proteome</keyword>
<gene>
    <name evidence="2" type="ORF">LARSCL_LOCUS11747</name>
</gene>
<dbReference type="AlphaFoldDB" id="A0AAV2ACI9"/>
<comment type="caution">
    <text evidence="2">The sequence shown here is derived from an EMBL/GenBank/DDBJ whole genome shotgun (WGS) entry which is preliminary data.</text>
</comment>
<evidence type="ECO:0000256" key="1">
    <source>
        <dbReference type="SAM" id="Phobius"/>
    </source>
</evidence>
<accession>A0AAV2ACI9</accession>
<reference evidence="2 3" key="1">
    <citation type="submission" date="2024-04" db="EMBL/GenBank/DDBJ databases">
        <authorList>
            <person name="Rising A."/>
            <person name="Reimegard J."/>
            <person name="Sonavane S."/>
            <person name="Akerstrom W."/>
            <person name="Nylinder S."/>
            <person name="Hedman E."/>
            <person name="Kallberg Y."/>
        </authorList>
    </citation>
    <scope>NUCLEOTIDE SEQUENCE [LARGE SCALE GENOMIC DNA]</scope>
</reference>
<dbReference type="Proteomes" id="UP001497382">
    <property type="component" value="Unassembled WGS sequence"/>
</dbReference>
<organism evidence="2 3">
    <name type="scientific">Larinioides sclopetarius</name>
    <dbReference type="NCBI Taxonomy" id="280406"/>
    <lineage>
        <taxon>Eukaryota</taxon>
        <taxon>Metazoa</taxon>
        <taxon>Ecdysozoa</taxon>
        <taxon>Arthropoda</taxon>
        <taxon>Chelicerata</taxon>
        <taxon>Arachnida</taxon>
        <taxon>Araneae</taxon>
        <taxon>Araneomorphae</taxon>
        <taxon>Entelegynae</taxon>
        <taxon>Araneoidea</taxon>
        <taxon>Araneidae</taxon>
        <taxon>Larinioides</taxon>
    </lineage>
</organism>
<dbReference type="EMBL" id="CAXIEN010000149">
    <property type="protein sequence ID" value="CAL1281740.1"/>
    <property type="molecule type" value="Genomic_DNA"/>
</dbReference>
<evidence type="ECO:0000313" key="2">
    <source>
        <dbReference type="EMBL" id="CAL1281740.1"/>
    </source>
</evidence>
<sequence length="73" mass="8674">MSKLPLDSSENENRSICITSYSRCGQGCEYTFVELQDREKKEINLKDNNEEFIISQFIVNDFILNIYFLTLRR</sequence>
<feature type="transmembrane region" description="Helical" evidence="1">
    <location>
        <begin position="52"/>
        <end position="71"/>
    </location>
</feature>
<evidence type="ECO:0000313" key="3">
    <source>
        <dbReference type="Proteomes" id="UP001497382"/>
    </source>
</evidence>
<proteinExistence type="predicted"/>
<keyword evidence="1" id="KW-1133">Transmembrane helix</keyword>
<feature type="non-terminal residue" evidence="2">
    <location>
        <position position="73"/>
    </location>
</feature>